<protein>
    <submittedName>
        <fullName evidence="9">Protein serine/threonine phosphatase</fullName>
    </submittedName>
</protein>
<evidence type="ECO:0000259" key="7">
    <source>
        <dbReference type="PROSITE" id="PS50011"/>
    </source>
</evidence>
<evidence type="ECO:0000256" key="5">
    <source>
        <dbReference type="ARBA" id="ARBA00022840"/>
    </source>
</evidence>
<accession>A0A099KQ36</accession>
<dbReference type="InterPro" id="IPR011009">
    <property type="entry name" value="Kinase-like_dom_sf"/>
</dbReference>
<evidence type="ECO:0000256" key="4">
    <source>
        <dbReference type="ARBA" id="ARBA00022777"/>
    </source>
</evidence>
<dbReference type="EMBL" id="JQEC01000029">
    <property type="protein sequence ID" value="KGJ92884.1"/>
    <property type="molecule type" value="Genomic_DNA"/>
</dbReference>
<keyword evidence="3" id="KW-0547">Nucleotide-binding</keyword>
<keyword evidence="6" id="KW-0812">Transmembrane</keyword>
<dbReference type="SMART" id="SM00332">
    <property type="entry name" value="PP2Cc"/>
    <property type="match status" value="1"/>
</dbReference>
<dbReference type="InterPro" id="IPR001932">
    <property type="entry name" value="PPM-type_phosphatase-like_dom"/>
</dbReference>
<dbReference type="PANTHER" id="PTHR24351">
    <property type="entry name" value="RIBOSOMAL PROTEIN S6 KINASE"/>
    <property type="match status" value="1"/>
</dbReference>
<keyword evidence="6" id="KW-0472">Membrane</keyword>
<dbReference type="CDD" id="cd00143">
    <property type="entry name" value="PP2Cc"/>
    <property type="match status" value="1"/>
</dbReference>
<reference evidence="9 10" key="1">
    <citation type="submission" date="2014-08" db="EMBL/GenBank/DDBJ databases">
        <title>Genomic and Phenotypic Diversity of Colwellia psychrerythraea strains from Disparate Marine Basins.</title>
        <authorList>
            <person name="Techtmann S.M."/>
            <person name="Stelling S.C."/>
            <person name="Utturkar S.M."/>
            <person name="Alshibli N."/>
            <person name="Harris A."/>
            <person name="Brown S.D."/>
            <person name="Hazen T.C."/>
        </authorList>
    </citation>
    <scope>NUCLEOTIDE SEQUENCE [LARGE SCALE GENOMIC DNA]</scope>
    <source>
        <strain evidence="9 10">GAB14E</strain>
    </source>
</reference>
<keyword evidence="2" id="KW-0808">Transferase</keyword>
<dbReference type="Gene3D" id="3.60.40.10">
    <property type="entry name" value="PPM-type phosphatase domain"/>
    <property type="match status" value="1"/>
</dbReference>
<evidence type="ECO:0000259" key="8">
    <source>
        <dbReference type="PROSITE" id="PS51746"/>
    </source>
</evidence>
<dbReference type="PROSITE" id="PS50011">
    <property type="entry name" value="PROTEIN_KINASE_DOM"/>
    <property type="match status" value="1"/>
</dbReference>
<keyword evidence="1" id="KW-0723">Serine/threonine-protein kinase</keyword>
<dbReference type="GO" id="GO:0004674">
    <property type="term" value="F:protein serine/threonine kinase activity"/>
    <property type="evidence" value="ECO:0007669"/>
    <property type="project" value="UniProtKB-KW"/>
</dbReference>
<comment type="caution">
    <text evidence="9">The sequence shown here is derived from an EMBL/GenBank/DDBJ whole genome shotgun (WGS) entry which is preliminary data.</text>
</comment>
<feature type="transmembrane region" description="Helical" evidence="6">
    <location>
        <begin position="555"/>
        <end position="574"/>
    </location>
</feature>
<evidence type="ECO:0000256" key="1">
    <source>
        <dbReference type="ARBA" id="ARBA00022527"/>
    </source>
</evidence>
<dbReference type="AlphaFoldDB" id="A0A099KQ36"/>
<dbReference type="Gene3D" id="1.10.510.10">
    <property type="entry name" value="Transferase(Phosphotransferase) domain 1"/>
    <property type="match status" value="1"/>
</dbReference>
<proteinExistence type="predicted"/>
<evidence type="ECO:0000313" key="9">
    <source>
        <dbReference type="EMBL" id="KGJ92884.1"/>
    </source>
</evidence>
<gene>
    <name evidence="9" type="ORF">GAB14E_2800</name>
</gene>
<evidence type="ECO:0000256" key="2">
    <source>
        <dbReference type="ARBA" id="ARBA00022679"/>
    </source>
</evidence>
<dbReference type="SMART" id="SM00220">
    <property type="entry name" value="S_TKc"/>
    <property type="match status" value="1"/>
</dbReference>
<dbReference type="GO" id="GO:0005524">
    <property type="term" value="F:ATP binding"/>
    <property type="evidence" value="ECO:0007669"/>
    <property type="project" value="UniProtKB-KW"/>
</dbReference>
<dbReference type="OrthoDB" id="9801841at2"/>
<evidence type="ECO:0000313" key="10">
    <source>
        <dbReference type="Proteomes" id="UP000029868"/>
    </source>
</evidence>
<keyword evidence="5" id="KW-0067">ATP-binding</keyword>
<feature type="domain" description="Protein kinase" evidence="7">
    <location>
        <begin position="274"/>
        <end position="556"/>
    </location>
</feature>
<dbReference type="CDD" id="cd14014">
    <property type="entry name" value="STKc_PknB_like"/>
    <property type="match status" value="1"/>
</dbReference>
<dbReference type="PATRIC" id="fig|28229.3.peg.2429"/>
<sequence>MASELSFTVAQRSVAGNKTVNEDAIGIRLPKDSLLTNKGAVAVIADGVSAAEAGKEASETCVHNFLYDYYSTPDSWSVKKSTSQVLTALNRWLYGQGQQFNEAQKGYVSTFSCIIFKSQTAHIFHVGDSRIYRFRQGELEQITRDHSTYINAKQSYLSRAMGLDVKLDVDCHSLPVELSDIYFLSTDGIHDFIKSKELSAVLAKLKPKSNETCFEQTCEQLITLALANGSGDNLSCQILRLDSLPAQTINEVGRKLSELPFPPYLEPDMILDGYKVEKVLHVNTRSQVYVVRDTDSGARYCMKTPSVNFDDDLAYIERFIMESWMGSRISNPHVVKVIEGNRDKNWLYYLTEYIEGITLEQWIKENPKPAVQDVVYILAQIEKGLRAMHRREILHQDIKPGNIMIDNNGEAKIIDFGSCYSKGIAEIATPLDEPGILGTAGYSAPEVVITGKSTIQSEVFSLAVLAYEMLTGEEPFSGKLNKCRTVKAYLKTKYIPCFDVNPLVPIWIDCAIKKGLRFKADRRHEDVLEFLHELQNPNPKYKSNHNAVLMDKNPVLFWQAFSAFWFVAFLISLVF</sequence>
<dbReference type="SUPFAM" id="SSF56112">
    <property type="entry name" value="Protein kinase-like (PK-like)"/>
    <property type="match status" value="1"/>
</dbReference>
<evidence type="ECO:0000256" key="3">
    <source>
        <dbReference type="ARBA" id="ARBA00022741"/>
    </source>
</evidence>
<dbReference type="SMART" id="SM00331">
    <property type="entry name" value="PP2C_SIG"/>
    <property type="match status" value="1"/>
</dbReference>
<dbReference type="InterPro" id="IPR008271">
    <property type="entry name" value="Ser/Thr_kinase_AS"/>
</dbReference>
<dbReference type="InterPro" id="IPR000719">
    <property type="entry name" value="Prot_kinase_dom"/>
</dbReference>
<dbReference type="Pfam" id="PF00069">
    <property type="entry name" value="Pkinase"/>
    <property type="match status" value="1"/>
</dbReference>
<keyword evidence="6" id="KW-1133">Transmembrane helix</keyword>
<dbReference type="RefSeq" id="WP_033082447.1">
    <property type="nucleotide sequence ID" value="NZ_JQEC01000029.1"/>
</dbReference>
<organism evidence="9 10">
    <name type="scientific">Colwellia psychrerythraea</name>
    <name type="common">Vibrio psychroerythus</name>
    <dbReference type="NCBI Taxonomy" id="28229"/>
    <lineage>
        <taxon>Bacteria</taxon>
        <taxon>Pseudomonadati</taxon>
        <taxon>Pseudomonadota</taxon>
        <taxon>Gammaproteobacteria</taxon>
        <taxon>Alteromonadales</taxon>
        <taxon>Colwelliaceae</taxon>
        <taxon>Colwellia</taxon>
    </lineage>
</organism>
<dbReference type="Proteomes" id="UP000029868">
    <property type="component" value="Unassembled WGS sequence"/>
</dbReference>
<dbReference type="PROSITE" id="PS51746">
    <property type="entry name" value="PPM_2"/>
    <property type="match status" value="1"/>
</dbReference>
<dbReference type="SUPFAM" id="SSF81606">
    <property type="entry name" value="PP2C-like"/>
    <property type="match status" value="1"/>
</dbReference>
<feature type="domain" description="PPM-type phosphatase" evidence="8">
    <location>
        <begin position="8"/>
        <end position="241"/>
    </location>
</feature>
<dbReference type="Pfam" id="PF13672">
    <property type="entry name" value="PP2C_2"/>
    <property type="match status" value="1"/>
</dbReference>
<dbReference type="InterPro" id="IPR036457">
    <property type="entry name" value="PPM-type-like_dom_sf"/>
</dbReference>
<keyword evidence="4" id="KW-0418">Kinase</keyword>
<dbReference type="PROSITE" id="PS00108">
    <property type="entry name" value="PROTEIN_KINASE_ST"/>
    <property type="match status" value="1"/>
</dbReference>
<evidence type="ECO:0000256" key="6">
    <source>
        <dbReference type="SAM" id="Phobius"/>
    </source>
</evidence>
<name>A0A099KQ36_COLPS</name>